<evidence type="ECO:0000256" key="5">
    <source>
        <dbReference type="ARBA" id="ARBA00022679"/>
    </source>
</evidence>
<evidence type="ECO:0000256" key="10">
    <source>
        <dbReference type="ARBA" id="ARBA00023136"/>
    </source>
</evidence>
<dbReference type="PANTHER" id="PTHR45436:SF5">
    <property type="entry name" value="SENSOR HISTIDINE KINASE TRCS"/>
    <property type="match status" value="1"/>
</dbReference>
<dbReference type="HOGENOM" id="CLU_668634_0_0_7"/>
<dbReference type="Gene3D" id="3.30.565.10">
    <property type="entry name" value="Histidine kinase-like ATPase, C-terminal domain"/>
    <property type="match status" value="1"/>
</dbReference>
<dbReference type="Pfam" id="PF00512">
    <property type="entry name" value="HisKA"/>
    <property type="match status" value="1"/>
</dbReference>
<dbReference type="PROSITE" id="PS50885">
    <property type="entry name" value="HAMP"/>
    <property type="match status" value="1"/>
</dbReference>
<keyword evidence="8 11" id="KW-1133">Transmembrane helix</keyword>
<name>Q7MAE5_WOLSU</name>
<proteinExistence type="predicted"/>
<keyword evidence="15" id="KW-1185">Reference proteome</keyword>
<dbReference type="Proteomes" id="UP000000422">
    <property type="component" value="Chromosome"/>
</dbReference>
<dbReference type="RefSeq" id="WP_011138257.1">
    <property type="nucleotide sequence ID" value="NC_005090.1"/>
</dbReference>
<reference evidence="14 15" key="1">
    <citation type="journal article" date="2003" name="Proc. Natl. Acad. Sci. U.S.A.">
        <title>Complete genome sequence and analysis of Wolinella succinogenes.</title>
        <authorList>
            <person name="Baar C."/>
            <person name="Eppinger M."/>
            <person name="Raddatz G."/>
            <person name="Simon JM."/>
            <person name="Lanz C."/>
            <person name="Klimmek O."/>
            <person name="Nandakumar R."/>
            <person name="Gross R."/>
            <person name="Rosinus A."/>
            <person name="Keller H."/>
            <person name="Jagtap P."/>
            <person name="Linke B."/>
            <person name="Meyer F."/>
            <person name="Lederer H."/>
            <person name="Schuster S.C."/>
        </authorList>
    </citation>
    <scope>NUCLEOTIDE SEQUENCE [LARGE SCALE GENOMIC DNA]</scope>
    <source>
        <strain evidence="15">ATCC 29543 / DSM 1740 / CCUG 13145 / JCM 31913 / LMG 7466 / NCTC 11488 / FDC 602W</strain>
    </source>
</reference>
<dbReference type="InterPro" id="IPR005467">
    <property type="entry name" value="His_kinase_dom"/>
</dbReference>
<dbReference type="PANTHER" id="PTHR45436">
    <property type="entry name" value="SENSOR HISTIDINE KINASE YKOH"/>
    <property type="match status" value="1"/>
</dbReference>
<dbReference type="Pfam" id="PF02518">
    <property type="entry name" value="HATPase_c"/>
    <property type="match status" value="1"/>
</dbReference>
<keyword evidence="10 11" id="KW-0472">Membrane</keyword>
<sequence length="454" mass="51041">MLSQRSIKGEYAKQLAFSSVALIAVFSFILYAYIKSSLYGELKEELITEATYVTSSGTKYPIGTQINAYSIASLRAGEITILITSAPKRESGVVFREFKDSEKSYFQIQYPYDKHENSYVSITKDVSGIHKLLSMILNSIMIINFGGLILIQIYAFTLSKILSKPILELSNTLAKMNENMLKPLEMEKIPEEFTPLGQSLNSLIARLQRYMLYQKELFIGVAHELKTPLAVMKTKCEVVLIKPRETEKYVETLKSNIQSINEMNSMIKSVLDIGRQEGAQFEKSEDLDIMAFLRNIGENFLLLAREEKKFLILDLKPESLMVHLQPTLLTQIIQNFLQNALKFTPEGKSVLFRSAIFYKTKLRIEVIDEGCGLDGSIDIFAPFKRSGNKSGAGLGLFLAKSAADALNGTIKLENRIDSQGTVATLELDLRELEVVKAPKKASSKASHLWQNMHT</sequence>
<feature type="domain" description="Histidine kinase" evidence="12">
    <location>
        <begin position="220"/>
        <end position="431"/>
    </location>
</feature>
<keyword evidence="4" id="KW-0597">Phosphoprotein</keyword>
<dbReference type="EMBL" id="BX571657">
    <property type="protein sequence ID" value="CAE09456.1"/>
    <property type="molecule type" value="Genomic_DNA"/>
</dbReference>
<dbReference type="InterPro" id="IPR003594">
    <property type="entry name" value="HATPase_dom"/>
</dbReference>
<dbReference type="KEGG" id="wsu:WS0305"/>
<accession>Q7MAE5</accession>
<dbReference type="InterPro" id="IPR003661">
    <property type="entry name" value="HisK_dim/P_dom"/>
</dbReference>
<dbReference type="CDD" id="cd00082">
    <property type="entry name" value="HisKA"/>
    <property type="match status" value="1"/>
</dbReference>
<comment type="catalytic activity">
    <reaction evidence="1">
        <text>ATP + protein L-histidine = ADP + protein N-phospho-L-histidine.</text>
        <dbReference type="EC" id="2.7.13.3"/>
    </reaction>
</comment>
<feature type="transmembrane region" description="Helical" evidence="11">
    <location>
        <begin position="132"/>
        <end position="156"/>
    </location>
</feature>
<evidence type="ECO:0000256" key="1">
    <source>
        <dbReference type="ARBA" id="ARBA00000085"/>
    </source>
</evidence>
<dbReference type="InterPro" id="IPR036890">
    <property type="entry name" value="HATPase_C_sf"/>
</dbReference>
<evidence type="ECO:0000259" key="12">
    <source>
        <dbReference type="PROSITE" id="PS50109"/>
    </source>
</evidence>
<comment type="subcellular location">
    <subcellularLocation>
        <location evidence="2">Membrane</location>
    </subcellularLocation>
</comment>
<dbReference type="EC" id="2.7.13.3" evidence="3"/>
<evidence type="ECO:0000256" key="6">
    <source>
        <dbReference type="ARBA" id="ARBA00022692"/>
    </source>
</evidence>
<keyword evidence="6 11" id="KW-0812">Transmembrane</keyword>
<dbReference type="InterPro" id="IPR003660">
    <property type="entry name" value="HAMP_dom"/>
</dbReference>
<dbReference type="STRING" id="273121.WS0305"/>
<feature type="transmembrane region" description="Helical" evidence="11">
    <location>
        <begin position="15"/>
        <end position="34"/>
    </location>
</feature>
<dbReference type="AlphaFoldDB" id="Q7MAE5"/>
<keyword evidence="7" id="KW-0418">Kinase</keyword>
<dbReference type="SUPFAM" id="SSF55874">
    <property type="entry name" value="ATPase domain of HSP90 chaperone/DNA topoisomerase II/histidine kinase"/>
    <property type="match status" value="1"/>
</dbReference>
<organism evidence="15">
    <name type="scientific">Wolinella succinogenes (strain ATCC 29543 / DSM 1740 / CCUG 13145 / JCM 31913 / LMG 7466 / NCTC 11488 / FDC 602W)</name>
    <name type="common">Vibrio succinogenes</name>
    <dbReference type="NCBI Taxonomy" id="273121"/>
    <lineage>
        <taxon>Bacteria</taxon>
        <taxon>Pseudomonadati</taxon>
        <taxon>Campylobacterota</taxon>
        <taxon>Epsilonproteobacteria</taxon>
        <taxon>Campylobacterales</taxon>
        <taxon>Helicobacteraceae</taxon>
        <taxon>Wolinella</taxon>
    </lineage>
</organism>
<evidence type="ECO:0000259" key="13">
    <source>
        <dbReference type="PROSITE" id="PS50885"/>
    </source>
</evidence>
<dbReference type="eggNOG" id="COG2205">
    <property type="taxonomic scope" value="Bacteria"/>
</dbReference>
<dbReference type="SUPFAM" id="SSF47384">
    <property type="entry name" value="Homodimeric domain of signal transducing histidine kinase"/>
    <property type="match status" value="1"/>
</dbReference>
<evidence type="ECO:0000313" key="14">
    <source>
        <dbReference type="EMBL" id="CAE09456.1"/>
    </source>
</evidence>
<dbReference type="PRINTS" id="PR00344">
    <property type="entry name" value="BCTRLSENSOR"/>
</dbReference>
<dbReference type="PROSITE" id="PS50109">
    <property type="entry name" value="HIS_KIN"/>
    <property type="match status" value="1"/>
</dbReference>
<evidence type="ECO:0000256" key="8">
    <source>
        <dbReference type="ARBA" id="ARBA00022989"/>
    </source>
</evidence>
<keyword evidence="5" id="KW-0808">Transferase</keyword>
<evidence type="ECO:0000256" key="4">
    <source>
        <dbReference type="ARBA" id="ARBA00022553"/>
    </source>
</evidence>
<keyword evidence="9" id="KW-0902">Two-component regulatory system</keyword>
<dbReference type="InterPro" id="IPR004358">
    <property type="entry name" value="Sig_transdc_His_kin-like_C"/>
</dbReference>
<dbReference type="GO" id="GO:0005886">
    <property type="term" value="C:plasma membrane"/>
    <property type="evidence" value="ECO:0007669"/>
    <property type="project" value="TreeGrafter"/>
</dbReference>
<evidence type="ECO:0000256" key="7">
    <source>
        <dbReference type="ARBA" id="ARBA00022777"/>
    </source>
</evidence>
<evidence type="ECO:0000256" key="3">
    <source>
        <dbReference type="ARBA" id="ARBA00012438"/>
    </source>
</evidence>
<gene>
    <name evidence="14" type="ordered locus">WS0305</name>
</gene>
<evidence type="ECO:0000313" key="15">
    <source>
        <dbReference type="Proteomes" id="UP000000422"/>
    </source>
</evidence>
<evidence type="ECO:0000256" key="2">
    <source>
        <dbReference type="ARBA" id="ARBA00004370"/>
    </source>
</evidence>
<evidence type="ECO:0000256" key="11">
    <source>
        <dbReference type="SAM" id="Phobius"/>
    </source>
</evidence>
<dbReference type="SMART" id="SM00388">
    <property type="entry name" value="HisKA"/>
    <property type="match status" value="1"/>
</dbReference>
<feature type="domain" description="HAMP" evidence="13">
    <location>
        <begin position="160"/>
        <end position="212"/>
    </location>
</feature>
<dbReference type="InterPro" id="IPR050428">
    <property type="entry name" value="TCS_sensor_his_kinase"/>
</dbReference>
<evidence type="ECO:0000256" key="9">
    <source>
        <dbReference type="ARBA" id="ARBA00023012"/>
    </source>
</evidence>
<dbReference type="InterPro" id="IPR036097">
    <property type="entry name" value="HisK_dim/P_sf"/>
</dbReference>
<dbReference type="GO" id="GO:0000155">
    <property type="term" value="F:phosphorelay sensor kinase activity"/>
    <property type="evidence" value="ECO:0007669"/>
    <property type="project" value="InterPro"/>
</dbReference>
<protein>
    <recommendedName>
        <fullName evidence="3">histidine kinase</fullName>
        <ecNumber evidence="3">2.7.13.3</ecNumber>
    </recommendedName>
</protein>
<dbReference type="Gene3D" id="1.10.287.130">
    <property type="match status" value="1"/>
</dbReference>
<dbReference type="SMART" id="SM00387">
    <property type="entry name" value="HATPase_c"/>
    <property type="match status" value="1"/>
</dbReference>